<proteinExistence type="predicted"/>
<organism evidence="1 2">
    <name type="scientific">Fusarium torulosum</name>
    <dbReference type="NCBI Taxonomy" id="33205"/>
    <lineage>
        <taxon>Eukaryota</taxon>
        <taxon>Fungi</taxon>
        <taxon>Dikarya</taxon>
        <taxon>Ascomycota</taxon>
        <taxon>Pezizomycotina</taxon>
        <taxon>Sordariomycetes</taxon>
        <taxon>Hypocreomycetidae</taxon>
        <taxon>Hypocreales</taxon>
        <taxon>Nectriaceae</taxon>
        <taxon>Fusarium</taxon>
    </lineage>
</organism>
<dbReference type="GO" id="GO:0000160">
    <property type="term" value="P:phosphorelay signal transduction system"/>
    <property type="evidence" value="ECO:0007669"/>
    <property type="project" value="InterPro"/>
</dbReference>
<dbReference type="Gene3D" id="1.20.120.160">
    <property type="entry name" value="HPT domain"/>
    <property type="match status" value="1"/>
</dbReference>
<dbReference type="Proteomes" id="UP001187734">
    <property type="component" value="Unassembled WGS sequence"/>
</dbReference>
<comment type="caution">
    <text evidence="1">The sequence shown here is derived from an EMBL/GenBank/DDBJ whole genome shotgun (WGS) entry which is preliminary data.</text>
</comment>
<dbReference type="AlphaFoldDB" id="A0AAE8MAN4"/>
<protein>
    <submittedName>
        <fullName evidence="1">Uncharacterized protein</fullName>
    </submittedName>
</protein>
<name>A0AAE8MAN4_9HYPO</name>
<keyword evidence="2" id="KW-1185">Reference proteome</keyword>
<sequence length="148" mass="16681">MGDTAILRQHPDLIDMTKFAQLLEMDDDDRQFEFSSSVCIDWMEQSKAVYSQLDEAMSVNKGAKFDKLFSHARFLEGSAKSVGAIKVTGISEVLKRLGKRQDATKADMQDDNRVLQEANVVLIEAKVAPDQTAAIFRRFYTLGDNKEE</sequence>
<evidence type="ECO:0000313" key="1">
    <source>
        <dbReference type="EMBL" id="SPJ78944.1"/>
    </source>
</evidence>
<accession>A0AAE8MAN4</accession>
<evidence type="ECO:0000313" key="2">
    <source>
        <dbReference type="Proteomes" id="UP001187734"/>
    </source>
</evidence>
<dbReference type="InterPro" id="IPR036641">
    <property type="entry name" value="HPT_dom_sf"/>
</dbReference>
<gene>
    <name evidence="1" type="ORF">FTOL_07335</name>
</gene>
<reference evidence="1" key="1">
    <citation type="submission" date="2018-03" db="EMBL/GenBank/DDBJ databases">
        <authorList>
            <person name="Guldener U."/>
        </authorList>
    </citation>
    <scope>NUCLEOTIDE SEQUENCE</scope>
</reference>
<dbReference type="SUPFAM" id="SSF47226">
    <property type="entry name" value="Histidine-containing phosphotransfer domain, HPT domain"/>
    <property type="match status" value="1"/>
</dbReference>
<dbReference type="EMBL" id="ONZP01000246">
    <property type="protein sequence ID" value="SPJ78944.1"/>
    <property type="molecule type" value="Genomic_DNA"/>
</dbReference>